<reference evidence="1 2" key="1">
    <citation type="submission" date="2019-03" db="EMBL/GenBank/DDBJ databases">
        <title>Single cell metagenomics reveals metabolic interactions within the superorganism composed of flagellate Streblomastix strix and complex community of Bacteroidetes bacteria on its surface.</title>
        <authorList>
            <person name="Treitli S.C."/>
            <person name="Kolisko M."/>
            <person name="Husnik F."/>
            <person name="Keeling P."/>
            <person name="Hampl V."/>
        </authorList>
    </citation>
    <scope>NUCLEOTIDE SEQUENCE [LARGE SCALE GENOMIC DNA]</scope>
    <source>
        <strain evidence="1">ST1C</strain>
    </source>
</reference>
<evidence type="ECO:0000313" key="1">
    <source>
        <dbReference type="EMBL" id="KAA6402228.1"/>
    </source>
</evidence>
<dbReference type="Proteomes" id="UP000324800">
    <property type="component" value="Unassembled WGS sequence"/>
</dbReference>
<protein>
    <submittedName>
        <fullName evidence="1">Uncharacterized protein</fullName>
    </submittedName>
</protein>
<dbReference type="AlphaFoldDB" id="A0A5J4X4S7"/>
<gene>
    <name evidence="1" type="ORF">EZS28_002243</name>
</gene>
<accession>A0A5J4X4S7</accession>
<dbReference type="EMBL" id="SNRW01000266">
    <property type="protein sequence ID" value="KAA6402228.1"/>
    <property type="molecule type" value="Genomic_DNA"/>
</dbReference>
<comment type="caution">
    <text evidence="1">The sequence shown here is derived from an EMBL/GenBank/DDBJ whole genome shotgun (WGS) entry which is preliminary data.</text>
</comment>
<evidence type="ECO:0000313" key="2">
    <source>
        <dbReference type="Proteomes" id="UP000324800"/>
    </source>
</evidence>
<sequence length="111" mass="12694">MELKNGMSTSVALSQKPENIANKTYKLKQEFIPYFEKLYGEYAVTIDKGFNQQQMMFNLYLAQTGQQQILQGRGKEYTSGTGIQTQTGQIPAQIQSQASIRLQYRNMDLNE</sequence>
<organism evidence="1 2">
    <name type="scientific">Streblomastix strix</name>
    <dbReference type="NCBI Taxonomy" id="222440"/>
    <lineage>
        <taxon>Eukaryota</taxon>
        <taxon>Metamonada</taxon>
        <taxon>Preaxostyla</taxon>
        <taxon>Oxymonadida</taxon>
        <taxon>Streblomastigidae</taxon>
        <taxon>Streblomastix</taxon>
    </lineage>
</organism>
<name>A0A5J4X4S7_9EUKA</name>
<proteinExistence type="predicted"/>